<dbReference type="AlphaFoldDB" id="A0A6A6Y6W6"/>
<dbReference type="RefSeq" id="XP_033570511.1">
    <property type="nucleotide sequence ID" value="XM_033726143.1"/>
</dbReference>
<reference evidence="3" key="3">
    <citation type="submission" date="2025-04" db="UniProtKB">
        <authorList>
            <consortium name="RefSeq"/>
        </authorList>
    </citation>
    <scope>IDENTIFICATION</scope>
    <source>
        <strain evidence="3">CBS 304.34</strain>
    </source>
</reference>
<reference evidence="3" key="2">
    <citation type="submission" date="2020-04" db="EMBL/GenBank/DDBJ databases">
        <authorList>
            <consortium name="NCBI Genome Project"/>
        </authorList>
    </citation>
    <scope>NUCLEOTIDE SEQUENCE</scope>
    <source>
        <strain evidence="3">CBS 304.34</strain>
    </source>
</reference>
<evidence type="ECO:0000313" key="2">
    <source>
        <dbReference type="Proteomes" id="UP000504636"/>
    </source>
</evidence>
<sequence length="100" mass="11727">MLDNIDGDTKDDDCDTEFNYDLEILQVYSLVAATADSNVERWKEKFVMLTVMEFLVGRFDNWTKCQILFPCIESILQREPAGDELLWAWVEVFSNAAWYM</sequence>
<dbReference type="Proteomes" id="UP000504636">
    <property type="component" value="Unplaced"/>
</dbReference>
<name>A0A6A6Y6W6_9PEZI</name>
<evidence type="ECO:0000313" key="3">
    <source>
        <dbReference type="RefSeq" id="XP_033570511.1"/>
    </source>
</evidence>
<proteinExistence type="predicted"/>
<organism evidence="1">
    <name type="scientific">Mytilinidion resinicola</name>
    <dbReference type="NCBI Taxonomy" id="574789"/>
    <lineage>
        <taxon>Eukaryota</taxon>
        <taxon>Fungi</taxon>
        <taxon>Dikarya</taxon>
        <taxon>Ascomycota</taxon>
        <taxon>Pezizomycotina</taxon>
        <taxon>Dothideomycetes</taxon>
        <taxon>Pleosporomycetidae</taxon>
        <taxon>Mytilinidiales</taxon>
        <taxon>Mytilinidiaceae</taxon>
        <taxon>Mytilinidion</taxon>
    </lineage>
</organism>
<protein>
    <submittedName>
        <fullName evidence="1 3">Uncharacterized protein</fullName>
    </submittedName>
</protein>
<accession>A0A6A6Y6W6</accession>
<keyword evidence="2" id="KW-1185">Reference proteome</keyword>
<reference evidence="1 3" key="1">
    <citation type="journal article" date="2020" name="Stud. Mycol.">
        <title>101 Dothideomycetes genomes: a test case for predicting lifestyles and emergence of pathogens.</title>
        <authorList>
            <person name="Haridas S."/>
            <person name="Albert R."/>
            <person name="Binder M."/>
            <person name="Bloem J."/>
            <person name="Labutti K."/>
            <person name="Salamov A."/>
            <person name="Andreopoulos B."/>
            <person name="Baker S."/>
            <person name="Barry K."/>
            <person name="Bills G."/>
            <person name="Bluhm B."/>
            <person name="Cannon C."/>
            <person name="Castanera R."/>
            <person name="Culley D."/>
            <person name="Daum C."/>
            <person name="Ezra D."/>
            <person name="Gonzalez J."/>
            <person name="Henrissat B."/>
            <person name="Kuo A."/>
            <person name="Liang C."/>
            <person name="Lipzen A."/>
            <person name="Lutzoni F."/>
            <person name="Magnuson J."/>
            <person name="Mondo S."/>
            <person name="Nolan M."/>
            <person name="Ohm R."/>
            <person name="Pangilinan J."/>
            <person name="Park H.-J."/>
            <person name="Ramirez L."/>
            <person name="Alfaro M."/>
            <person name="Sun H."/>
            <person name="Tritt A."/>
            <person name="Yoshinaga Y."/>
            <person name="Zwiers L.-H."/>
            <person name="Turgeon B."/>
            <person name="Goodwin S."/>
            <person name="Spatafora J."/>
            <person name="Crous P."/>
            <person name="Grigoriev I."/>
        </authorList>
    </citation>
    <scope>NUCLEOTIDE SEQUENCE</scope>
    <source>
        <strain evidence="1 3">CBS 304.34</strain>
    </source>
</reference>
<dbReference type="EMBL" id="MU003717">
    <property type="protein sequence ID" value="KAF2803547.1"/>
    <property type="molecule type" value="Genomic_DNA"/>
</dbReference>
<gene>
    <name evidence="1 3" type="ORF">BDZ99DRAFT_526472</name>
</gene>
<dbReference type="OrthoDB" id="10543326at2759"/>
<evidence type="ECO:0000313" key="1">
    <source>
        <dbReference type="EMBL" id="KAF2803547.1"/>
    </source>
</evidence>
<dbReference type="GeneID" id="54467036"/>